<dbReference type="Proteomes" id="UP001596287">
    <property type="component" value="Unassembled WGS sequence"/>
</dbReference>
<sequence length="58" mass="6193">MNLEKMNLVEMSSQEVKETSGGFLGFLIAAIIIVAAVIFANDGNDSTETYVNGVRVGK</sequence>
<comment type="caution">
    <text evidence="2">The sequence shown here is derived from an EMBL/GenBank/DDBJ whole genome shotgun (WGS) entry which is preliminary data.</text>
</comment>
<gene>
    <name evidence="2" type="ORF">ACFPVY_09020</name>
</gene>
<keyword evidence="3" id="KW-1185">Reference proteome</keyword>
<keyword evidence="1" id="KW-0472">Membrane</keyword>
<reference evidence="3" key="1">
    <citation type="journal article" date="2019" name="Int. J. Syst. Evol. Microbiol.">
        <title>The Global Catalogue of Microorganisms (GCM) 10K type strain sequencing project: providing services to taxonomists for standard genome sequencing and annotation.</title>
        <authorList>
            <consortium name="The Broad Institute Genomics Platform"/>
            <consortium name="The Broad Institute Genome Sequencing Center for Infectious Disease"/>
            <person name="Wu L."/>
            <person name="Ma J."/>
        </authorList>
    </citation>
    <scope>NUCLEOTIDE SEQUENCE [LARGE SCALE GENOMIC DNA]</scope>
    <source>
        <strain evidence="3">CCUG 49679</strain>
    </source>
</reference>
<organism evidence="2 3">
    <name type="scientific">Flavobacterium qiangtangense</name>
    <dbReference type="NCBI Taxonomy" id="1442595"/>
    <lineage>
        <taxon>Bacteria</taxon>
        <taxon>Pseudomonadati</taxon>
        <taxon>Bacteroidota</taxon>
        <taxon>Flavobacteriia</taxon>
        <taxon>Flavobacteriales</taxon>
        <taxon>Flavobacteriaceae</taxon>
        <taxon>Flavobacterium</taxon>
    </lineage>
</organism>
<accession>A0ABW1PPT4</accession>
<evidence type="ECO:0008006" key="4">
    <source>
        <dbReference type="Google" id="ProtNLM"/>
    </source>
</evidence>
<evidence type="ECO:0000313" key="3">
    <source>
        <dbReference type="Proteomes" id="UP001596287"/>
    </source>
</evidence>
<keyword evidence="1" id="KW-0812">Transmembrane</keyword>
<dbReference type="EMBL" id="JBHSQB010000007">
    <property type="protein sequence ID" value="MFC6096787.1"/>
    <property type="molecule type" value="Genomic_DNA"/>
</dbReference>
<evidence type="ECO:0000256" key="1">
    <source>
        <dbReference type="SAM" id="Phobius"/>
    </source>
</evidence>
<proteinExistence type="predicted"/>
<dbReference type="RefSeq" id="WP_379791652.1">
    <property type="nucleotide sequence ID" value="NZ_JBHSQB010000007.1"/>
</dbReference>
<protein>
    <recommendedName>
        <fullName evidence="4">Class IIb bacteriocin, lactobin A/cerein 7B family</fullName>
    </recommendedName>
</protein>
<name>A0ABW1PPT4_9FLAO</name>
<evidence type="ECO:0000313" key="2">
    <source>
        <dbReference type="EMBL" id="MFC6096787.1"/>
    </source>
</evidence>
<keyword evidence="1" id="KW-1133">Transmembrane helix</keyword>
<feature type="transmembrane region" description="Helical" evidence="1">
    <location>
        <begin position="21"/>
        <end position="40"/>
    </location>
</feature>